<organism evidence="1 2">
    <name type="scientific">Niabella yanshanensis</name>
    <dbReference type="NCBI Taxonomy" id="577386"/>
    <lineage>
        <taxon>Bacteria</taxon>
        <taxon>Pseudomonadati</taxon>
        <taxon>Bacteroidota</taxon>
        <taxon>Chitinophagia</taxon>
        <taxon>Chitinophagales</taxon>
        <taxon>Chitinophagaceae</taxon>
        <taxon>Niabella</taxon>
    </lineage>
</organism>
<dbReference type="Proteomes" id="UP001325680">
    <property type="component" value="Chromosome"/>
</dbReference>
<sequence length="86" mass="10041">MHKKYFFIDESGDPMFYAGRKKLLVGTDGFQPYLIIGMIETENRRLLRKAVLEFMEDVKMINSIIRFRPSLLIKAGTFMHGETIPK</sequence>
<dbReference type="EMBL" id="CP139960">
    <property type="protein sequence ID" value="WQD36966.1"/>
    <property type="molecule type" value="Genomic_DNA"/>
</dbReference>
<reference evidence="1 2" key="1">
    <citation type="submission" date="2023-12" db="EMBL/GenBank/DDBJ databases">
        <title>Genome sequencing and assembly of bacterial species from a model synthetic community.</title>
        <authorList>
            <person name="Hogle S.L."/>
        </authorList>
    </citation>
    <scope>NUCLEOTIDE SEQUENCE [LARGE SCALE GENOMIC DNA]</scope>
    <source>
        <strain evidence="1 2">HAMBI_3031</strain>
    </source>
</reference>
<evidence type="ECO:0008006" key="3">
    <source>
        <dbReference type="Google" id="ProtNLM"/>
    </source>
</evidence>
<protein>
    <recommendedName>
        <fullName evidence="3">DUF3800 domain-containing protein</fullName>
    </recommendedName>
</protein>
<dbReference type="RefSeq" id="WP_162817940.1">
    <property type="nucleotide sequence ID" value="NZ_CP139960.1"/>
</dbReference>
<name>A0ABZ0W1A8_9BACT</name>
<keyword evidence="2" id="KW-1185">Reference proteome</keyword>
<accession>A0ABZ0W1A8</accession>
<gene>
    <name evidence="1" type="ORF">U0035_14935</name>
</gene>
<evidence type="ECO:0000313" key="2">
    <source>
        <dbReference type="Proteomes" id="UP001325680"/>
    </source>
</evidence>
<evidence type="ECO:0000313" key="1">
    <source>
        <dbReference type="EMBL" id="WQD36966.1"/>
    </source>
</evidence>
<proteinExistence type="predicted"/>